<organism evidence="2 3">
    <name type="scientific">Siminovitchia acidinfaciens</name>
    <dbReference type="NCBI Taxonomy" id="2321395"/>
    <lineage>
        <taxon>Bacteria</taxon>
        <taxon>Bacillati</taxon>
        <taxon>Bacillota</taxon>
        <taxon>Bacilli</taxon>
        <taxon>Bacillales</taxon>
        <taxon>Bacillaceae</taxon>
        <taxon>Siminovitchia</taxon>
    </lineage>
</organism>
<accession>A0A429XUG1</accession>
<proteinExistence type="predicted"/>
<protein>
    <submittedName>
        <fullName evidence="2">Uncharacterized protein</fullName>
    </submittedName>
</protein>
<feature type="region of interest" description="Disordered" evidence="1">
    <location>
        <begin position="18"/>
        <end position="60"/>
    </location>
</feature>
<comment type="caution">
    <text evidence="2">The sequence shown here is derived from an EMBL/GenBank/DDBJ whole genome shotgun (WGS) entry which is preliminary data.</text>
</comment>
<evidence type="ECO:0000313" key="2">
    <source>
        <dbReference type="EMBL" id="RST71770.1"/>
    </source>
</evidence>
<dbReference type="AlphaFoldDB" id="A0A429XUG1"/>
<evidence type="ECO:0000256" key="1">
    <source>
        <dbReference type="SAM" id="MobiDB-lite"/>
    </source>
</evidence>
<dbReference type="EMBL" id="QYTV02000011">
    <property type="protein sequence ID" value="RST71770.1"/>
    <property type="molecule type" value="Genomic_DNA"/>
</dbReference>
<gene>
    <name evidence="2" type="ORF">D4T97_017795</name>
</gene>
<reference evidence="2" key="1">
    <citation type="submission" date="2018-12" db="EMBL/GenBank/DDBJ databases">
        <authorList>
            <person name="Sun L."/>
            <person name="Chen Z."/>
        </authorList>
    </citation>
    <scope>NUCLEOTIDE SEQUENCE [LARGE SCALE GENOMIC DNA]</scope>
    <source>
        <strain evidence="2">3-2-2</strain>
    </source>
</reference>
<feature type="compositionally biased region" description="Basic residues" evidence="1">
    <location>
        <begin position="50"/>
        <end position="60"/>
    </location>
</feature>
<keyword evidence="3" id="KW-1185">Reference proteome</keyword>
<sequence>MKPKLRARMRGFVTEEAVKPKTRARMRGIRYRRSGETENTGMNEGDSLPKKRRNRKHGHE</sequence>
<evidence type="ECO:0000313" key="3">
    <source>
        <dbReference type="Proteomes" id="UP000287156"/>
    </source>
</evidence>
<name>A0A429XUG1_9BACI</name>
<feature type="compositionally biased region" description="Basic residues" evidence="1">
    <location>
        <begin position="20"/>
        <end position="32"/>
    </location>
</feature>
<dbReference type="Proteomes" id="UP000287156">
    <property type="component" value="Unassembled WGS sequence"/>
</dbReference>